<keyword evidence="2" id="KW-1185">Reference proteome</keyword>
<dbReference type="InterPro" id="IPR051604">
    <property type="entry name" value="Ergot_Alk_Oxidoreductase"/>
</dbReference>
<dbReference type="EMBL" id="JBEPLJ010000004">
    <property type="protein sequence ID" value="MET3585234.1"/>
    <property type="molecule type" value="Genomic_DNA"/>
</dbReference>
<dbReference type="PANTHER" id="PTHR43162:SF1">
    <property type="entry name" value="PRESTALK A DIFFERENTIATION PROTEIN A"/>
    <property type="match status" value="1"/>
</dbReference>
<organism evidence="1 2">
    <name type="scientific">Pseudorhizobium tarimense</name>
    <dbReference type="NCBI Taxonomy" id="1079109"/>
    <lineage>
        <taxon>Bacteria</taxon>
        <taxon>Pseudomonadati</taxon>
        <taxon>Pseudomonadota</taxon>
        <taxon>Alphaproteobacteria</taxon>
        <taxon>Hyphomicrobiales</taxon>
        <taxon>Rhizobiaceae</taxon>
        <taxon>Rhizobium/Agrobacterium group</taxon>
        <taxon>Pseudorhizobium</taxon>
    </lineage>
</organism>
<sequence>MSMPHNLQTGTWHSAMGDGKLSNIWRDDCALAAATALANPPAGNAILTLTGPESFSARDIAALASASTGKPLQVADVTNEQLKQGLAAAGLPDFVVTMLASAEANIRAGNFDLVTNDFETLTGRKPRSLKSFFEENKSALA</sequence>
<dbReference type="PANTHER" id="PTHR43162">
    <property type="match status" value="1"/>
</dbReference>
<dbReference type="InterPro" id="IPR036291">
    <property type="entry name" value="NAD(P)-bd_dom_sf"/>
</dbReference>
<evidence type="ECO:0000313" key="2">
    <source>
        <dbReference type="Proteomes" id="UP001549031"/>
    </source>
</evidence>
<dbReference type="Gene3D" id="3.40.50.720">
    <property type="entry name" value="NAD(P)-binding Rossmann-like Domain"/>
    <property type="match status" value="1"/>
</dbReference>
<comment type="caution">
    <text evidence="1">The sequence shown here is derived from an EMBL/GenBank/DDBJ whole genome shotgun (WGS) entry which is preliminary data.</text>
</comment>
<dbReference type="RefSeq" id="WP_312038802.1">
    <property type="nucleotide sequence ID" value="NZ_JALJRA010000004.1"/>
</dbReference>
<evidence type="ECO:0000313" key="1">
    <source>
        <dbReference type="EMBL" id="MET3585234.1"/>
    </source>
</evidence>
<reference evidence="1 2" key="1">
    <citation type="submission" date="2024-06" db="EMBL/GenBank/DDBJ databases">
        <title>Genomic Encyclopedia of Type Strains, Phase IV (KMG-IV): sequencing the most valuable type-strain genomes for metagenomic binning, comparative biology and taxonomic classification.</title>
        <authorList>
            <person name="Goeker M."/>
        </authorList>
    </citation>
    <scope>NUCLEOTIDE SEQUENCE [LARGE SCALE GENOMIC DNA]</scope>
    <source>
        <strain evidence="1 2">DSM 105042</strain>
    </source>
</reference>
<protein>
    <submittedName>
        <fullName evidence="1">Uncharacterized protein YbjT (DUF2867 family)</fullName>
    </submittedName>
</protein>
<dbReference type="Gene3D" id="3.90.25.10">
    <property type="entry name" value="UDP-galactose 4-epimerase, domain 1"/>
    <property type="match status" value="1"/>
</dbReference>
<accession>A0ABV2H468</accession>
<name>A0ABV2H468_9HYPH</name>
<dbReference type="Proteomes" id="UP001549031">
    <property type="component" value="Unassembled WGS sequence"/>
</dbReference>
<dbReference type="SUPFAM" id="SSF51735">
    <property type="entry name" value="NAD(P)-binding Rossmann-fold domains"/>
    <property type="match status" value="1"/>
</dbReference>
<gene>
    <name evidence="1" type="ORF">ABID21_001336</name>
</gene>
<proteinExistence type="predicted"/>